<feature type="transmembrane region" description="Helical" evidence="1">
    <location>
        <begin position="53"/>
        <end position="74"/>
    </location>
</feature>
<dbReference type="EMBL" id="JAYMYQ010000004">
    <property type="protein sequence ID" value="KAK7339910.1"/>
    <property type="molecule type" value="Genomic_DNA"/>
</dbReference>
<accession>A0AAN9LPI8</accession>
<keyword evidence="1" id="KW-0472">Membrane</keyword>
<gene>
    <name evidence="2" type="ORF">VNO77_20596</name>
</gene>
<organism evidence="2 3">
    <name type="scientific">Canavalia gladiata</name>
    <name type="common">Sword bean</name>
    <name type="synonym">Dolichos gladiatus</name>
    <dbReference type="NCBI Taxonomy" id="3824"/>
    <lineage>
        <taxon>Eukaryota</taxon>
        <taxon>Viridiplantae</taxon>
        <taxon>Streptophyta</taxon>
        <taxon>Embryophyta</taxon>
        <taxon>Tracheophyta</taxon>
        <taxon>Spermatophyta</taxon>
        <taxon>Magnoliopsida</taxon>
        <taxon>eudicotyledons</taxon>
        <taxon>Gunneridae</taxon>
        <taxon>Pentapetalae</taxon>
        <taxon>rosids</taxon>
        <taxon>fabids</taxon>
        <taxon>Fabales</taxon>
        <taxon>Fabaceae</taxon>
        <taxon>Papilionoideae</taxon>
        <taxon>50 kb inversion clade</taxon>
        <taxon>NPAAA clade</taxon>
        <taxon>indigoferoid/millettioid clade</taxon>
        <taxon>Phaseoleae</taxon>
        <taxon>Canavalia</taxon>
    </lineage>
</organism>
<evidence type="ECO:0000313" key="2">
    <source>
        <dbReference type="EMBL" id="KAK7339910.1"/>
    </source>
</evidence>
<keyword evidence="3" id="KW-1185">Reference proteome</keyword>
<reference evidence="2 3" key="1">
    <citation type="submission" date="2024-01" db="EMBL/GenBank/DDBJ databases">
        <title>The genomes of 5 underutilized Papilionoideae crops provide insights into root nodulation and disease resistanc.</title>
        <authorList>
            <person name="Jiang F."/>
        </authorList>
    </citation>
    <scope>NUCLEOTIDE SEQUENCE [LARGE SCALE GENOMIC DNA]</scope>
    <source>
        <strain evidence="2">LVBAO_FW01</strain>
        <tissue evidence="2">Leaves</tissue>
    </source>
</reference>
<keyword evidence="1" id="KW-1133">Transmembrane helix</keyword>
<proteinExistence type="predicted"/>
<sequence length="133" mass="14633">MNSTHFNSIRDQVPNLFKELAKNISNLLTLLIGLISATNSDTGKSLFMKNHKLMMCLILSIVLYSFLVMIGTIVEIYNRTLLPIIVCGMLIVAGAVSVMALTIISSTVAWITMALWVGMFTLVAYGFVVSQRS</sequence>
<feature type="transmembrane region" description="Helical" evidence="1">
    <location>
        <begin position="80"/>
        <end position="101"/>
    </location>
</feature>
<name>A0AAN9LPI8_CANGL</name>
<dbReference type="AlphaFoldDB" id="A0AAN9LPI8"/>
<feature type="transmembrane region" description="Helical" evidence="1">
    <location>
        <begin position="108"/>
        <end position="128"/>
    </location>
</feature>
<comment type="caution">
    <text evidence="2">The sequence shown here is derived from an EMBL/GenBank/DDBJ whole genome shotgun (WGS) entry which is preliminary data.</text>
</comment>
<dbReference type="Proteomes" id="UP001367508">
    <property type="component" value="Unassembled WGS sequence"/>
</dbReference>
<evidence type="ECO:0000256" key="1">
    <source>
        <dbReference type="SAM" id="Phobius"/>
    </source>
</evidence>
<evidence type="ECO:0000313" key="3">
    <source>
        <dbReference type="Proteomes" id="UP001367508"/>
    </source>
</evidence>
<keyword evidence="1" id="KW-0812">Transmembrane</keyword>
<protein>
    <submittedName>
        <fullName evidence="2">Uncharacterized protein</fullName>
    </submittedName>
</protein>